<keyword evidence="2" id="KW-1185">Reference proteome</keyword>
<dbReference type="Proteomes" id="UP000095767">
    <property type="component" value="Unassembled WGS sequence"/>
</dbReference>
<name>A0A1E5WL50_9POAL</name>
<dbReference type="EMBL" id="LWDX02003092">
    <property type="protein sequence ID" value="OEL38078.1"/>
    <property type="molecule type" value="Genomic_DNA"/>
</dbReference>
<accession>A0A1E5WL50</accession>
<evidence type="ECO:0000313" key="2">
    <source>
        <dbReference type="Proteomes" id="UP000095767"/>
    </source>
</evidence>
<dbReference type="SUPFAM" id="SSF50965">
    <property type="entry name" value="Galactose oxidase, central domain"/>
    <property type="match status" value="1"/>
</dbReference>
<comment type="caution">
    <text evidence="1">The sequence shown here is derived from an EMBL/GenBank/DDBJ whole genome shotgun (WGS) entry which is preliminary data.</text>
</comment>
<sequence>MATPTSQLHALRLSFPPRADRRGKAVLDCRHGRVLLRGMPPVGTDLCLPRKFVSLSVWDPVTDEQWEMPLPLHLYPYHFCDLVLLCAANGTCSHLDCLGRAFLVVMGTDLHEVFVYSYSSEAAAWSEPSSIHLGTVLNSRSMVRPELVAGDAIYFILEDGHKILKYDLGGHVISVIDPPLSLHAKGNMALVDAKDGGLGVANVEGY</sequence>
<dbReference type="InterPro" id="IPR011043">
    <property type="entry name" value="Gal_Oxase/kelch_b-propeller"/>
</dbReference>
<gene>
    <name evidence="1" type="ORF">BAE44_0000903</name>
</gene>
<dbReference type="PANTHER" id="PTHR32133:SF386">
    <property type="entry name" value="F-BOX DOMAIN-CONTAINING PROTEIN"/>
    <property type="match status" value="1"/>
</dbReference>
<protein>
    <recommendedName>
        <fullName evidence="3">F-box associated domain-containing protein</fullName>
    </recommendedName>
</protein>
<organism evidence="1 2">
    <name type="scientific">Dichanthelium oligosanthes</name>
    <dbReference type="NCBI Taxonomy" id="888268"/>
    <lineage>
        <taxon>Eukaryota</taxon>
        <taxon>Viridiplantae</taxon>
        <taxon>Streptophyta</taxon>
        <taxon>Embryophyta</taxon>
        <taxon>Tracheophyta</taxon>
        <taxon>Spermatophyta</taxon>
        <taxon>Magnoliopsida</taxon>
        <taxon>Liliopsida</taxon>
        <taxon>Poales</taxon>
        <taxon>Poaceae</taxon>
        <taxon>PACMAD clade</taxon>
        <taxon>Panicoideae</taxon>
        <taxon>Panicodae</taxon>
        <taxon>Paniceae</taxon>
        <taxon>Dichantheliinae</taxon>
        <taxon>Dichanthelium</taxon>
    </lineage>
</organism>
<evidence type="ECO:0000313" key="1">
    <source>
        <dbReference type="EMBL" id="OEL38078.1"/>
    </source>
</evidence>
<reference evidence="1 2" key="1">
    <citation type="submission" date="2016-09" db="EMBL/GenBank/DDBJ databases">
        <title>The draft genome of Dichanthelium oligosanthes: A C3 panicoid grass species.</title>
        <authorList>
            <person name="Studer A.J."/>
            <person name="Schnable J.C."/>
            <person name="Brutnell T.P."/>
        </authorList>
    </citation>
    <scope>NUCLEOTIDE SEQUENCE [LARGE SCALE GENOMIC DNA]</scope>
    <source>
        <strain evidence="2">cv. Kellogg 1175</strain>
        <tissue evidence="1">Leaf</tissue>
    </source>
</reference>
<dbReference type="PANTHER" id="PTHR32133">
    <property type="entry name" value="OS07G0120400 PROTEIN"/>
    <property type="match status" value="1"/>
</dbReference>
<dbReference type="AlphaFoldDB" id="A0A1E5WL50"/>
<evidence type="ECO:0008006" key="3">
    <source>
        <dbReference type="Google" id="ProtNLM"/>
    </source>
</evidence>
<proteinExistence type="predicted"/>